<sequence length="563" mass="62235">PSKKLRTIAAPRAGQSRGTATALWESSIEEPNLQLQRELPPSSDTALYGVSDTSVAANIRTPFKATDMPNQSSFNGSFQHSSLASNTTKPYLVGTPPSMSVAVPMTSGQASLLEALWSLGQPPDVDLSPQHAQPTVNTRVSLISHWSSPNTGRHDTTTTPDDEDSENATGVMYRDLVLDKTSESNALPFILQGYSAWINRLALDPVKMVGVARDFVFSHFGDGDQSRWIIGLLANIGTKVGSVELVEGQHNPMLDALQVAVRRRIGAAELQPSPRESELVGVFNLAVEAIVMQFFVSPLGDAMTLIHAAAPIFRRLCPEPPSVPINLRLLLQHPLESLRRFAKTDIVVSVLVDTPMLFRYEYTIPTYPSVPASQGDGILQWMHGIPDQLLVSFAKMRTLRHDGLTPNQGTVALLDQEVREIQTFRGSSSDRFLTVIRSIVQECWGQAALVYLYMAVCSDSSDTPRVKEAFKRYMRLLTGTKPGRLPDEFLILSILLVSPAAQRQRDREILKQRVLGLYHRDRTLISNNFIISDMITVWARADAQKRPVMWSDVAMSRKELLGA</sequence>
<dbReference type="AlphaFoldDB" id="A0A8H2XSG3"/>
<proteinExistence type="predicted"/>
<name>A0A8H2XSG3_9AGAM</name>
<feature type="region of interest" description="Disordered" evidence="1">
    <location>
        <begin position="1"/>
        <end position="21"/>
    </location>
</feature>
<dbReference type="Pfam" id="PF11951">
    <property type="entry name" value="Fungal_trans_2"/>
    <property type="match status" value="1"/>
</dbReference>
<reference evidence="2" key="1">
    <citation type="submission" date="2021-01" db="EMBL/GenBank/DDBJ databases">
        <authorList>
            <person name="Kaushik A."/>
        </authorList>
    </citation>
    <scope>NUCLEOTIDE SEQUENCE</scope>
    <source>
        <strain evidence="2">AG4-RS23</strain>
    </source>
</reference>
<comment type="caution">
    <text evidence="2">The sequence shown here is derived from an EMBL/GenBank/DDBJ whole genome shotgun (WGS) entry which is preliminary data.</text>
</comment>
<feature type="non-terminal residue" evidence="2">
    <location>
        <position position="1"/>
    </location>
</feature>
<dbReference type="EMBL" id="CAJMWY010000478">
    <property type="protein sequence ID" value="CAE6435322.1"/>
    <property type="molecule type" value="Genomic_DNA"/>
</dbReference>
<gene>
    <name evidence="2" type="ORF">RDB_LOCUS31372</name>
</gene>
<evidence type="ECO:0008006" key="4">
    <source>
        <dbReference type="Google" id="ProtNLM"/>
    </source>
</evidence>
<accession>A0A8H2XSG3</accession>
<dbReference type="InterPro" id="IPR021858">
    <property type="entry name" value="Fun_TF"/>
</dbReference>
<protein>
    <recommendedName>
        <fullName evidence="4">Fungal-specific transcription factor domain protein</fullName>
    </recommendedName>
</protein>
<evidence type="ECO:0000256" key="1">
    <source>
        <dbReference type="SAM" id="MobiDB-lite"/>
    </source>
</evidence>
<organism evidence="2 3">
    <name type="scientific">Rhizoctonia solani</name>
    <dbReference type="NCBI Taxonomy" id="456999"/>
    <lineage>
        <taxon>Eukaryota</taxon>
        <taxon>Fungi</taxon>
        <taxon>Dikarya</taxon>
        <taxon>Basidiomycota</taxon>
        <taxon>Agaricomycotina</taxon>
        <taxon>Agaricomycetes</taxon>
        <taxon>Cantharellales</taxon>
        <taxon>Ceratobasidiaceae</taxon>
        <taxon>Rhizoctonia</taxon>
    </lineage>
</organism>
<evidence type="ECO:0000313" key="3">
    <source>
        <dbReference type="Proteomes" id="UP000663861"/>
    </source>
</evidence>
<feature type="region of interest" description="Disordered" evidence="1">
    <location>
        <begin position="144"/>
        <end position="168"/>
    </location>
</feature>
<evidence type="ECO:0000313" key="2">
    <source>
        <dbReference type="EMBL" id="CAE6435322.1"/>
    </source>
</evidence>
<dbReference type="Proteomes" id="UP000663861">
    <property type="component" value="Unassembled WGS sequence"/>
</dbReference>